<accession>A0AB39BXN1</accession>
<evidence type="ECO:0000256" key="3">
    <source>
        <dbReference type="ARBA" id="ARBA00022692"/>
    </source>
</evidence>
<dbReference type="GO" id="GO:0005886">
    <property type="term" value="C:plasma membrane"/>
    <property type="evidence" value="ECO:0007669"/>
    <property type="project" value="UniProtKB-SubCell"/>
</dbReference>
<sequence length="70" mass="8273">MNEIIAELEQMNLAVILPFFIIQLILMVIALVDWFKIEKTNGPKWMWLFIIVLVNIIGPILYFVIGRRQE</sequence>
<dbReference type="Pfam" id="PF13396">
    <property type="entry name" value="PLDc_N"/>
    <property type="match status" value="1"/>
</dbReference>
<feature type="transmembrane region" description="Helical" evidence="6">
    <location>
        <begin position="12"/>
        <end position="32"/>
    </location>
</feature>
<proteinExistence type="predicted"/>
<reference evidence="8" key="1">
    <citation type="submission" date="2024-07" db="EMBL/GenBank/DDBJ databases">
        <title>Identification and characteristics of an arsenic-resistant bacterial isolate, which belongs to a novel species.</title>
        <authorList>
            <person name="Juszczyk A."/>
            <person name="Kowalczyk A."/>
            <person name="Was K."/>
            <person name="Kosowicz W."/>
            <person name="Budzyn A."/>
            <person name="Latowski D."/>
        </authorList>
    </citation>
    <scope>NUCLEOTIDE SEQUENCE</scope>
    <source>
        <strain evidence="8">As8PL</strain>
    </source>
</reference>
<dbReference type="RefSeq" id="WP_368505386.1">
    <property type="nucleotide sequence ID" value="NZ_CP162551.1"/>
</dbReference>
<dbReference type="EMBL" id="CP162551">
    <property type="protein sequence ID" value="XDI38061.1"/>
    <property type="molecule type" value="Genomic_DNA"/>
</dbReference>
<evidence type="ECO:0000256" key="1">
    <source>
        <dbReference type="ARBA" id="ARBA00004651"/>
    </source>
</evidence>
<feature type="transmembrane region" description="Helical" evidence="6">
    <location>
        <begin position="44"/>
        <end position="65"/>
    </location>
</feature>
<dbReference type="InterPro" id="IPR027379">
    <property type="entry name" value="CLS_N"/>
</dbReference>
<keyword evidence="5 6" id="KW-0472">Membrane</keyword>
<evidence type="ECO:0000259" key="7">
    <source>
        <dbReference type="Pfam" id="PF13396"/>
    </source>
</evidence>
<keyword evidence="2" id="KW-1003">Cell membrane</keyword>
<evidence type="ECO:0000256" key="2">
    <source>
        <dbReference type="ARBA" id="ARBA00022475"/>
    </source>
</evidence>
<feature type="domain" description="Cardiolipin synthase N-terminal" evidence="7">
    <location>
        <begin position="25"/>
        <end position="67"/>
    </location>
</feature>
<comment type="subcellular location">
    <subcellularLocation>
        <location evidence="1">Cell membrane</location>
        <topology evidence="1">Multi-pass membrane protein</topology>
    </subcellularLocation>
</comment>
<protein>
    <submittedName>
        <fullName evidence="8">PLD nuclease N-terminal domain-containing protein</fullName>
    </submittedName>
</protein>
<evidence type="ECO:0000256" key="4">
    <source>
        <dbReference type="ARBA" id="ARBA00022989"/>
    </source>
</evidence>
<evidence type="ECO:0000256" key="5">
    <source>
        <dbReference type="ARBA" id="ARBA00023136"/>
    </source>
</evidence>
<dbReference type="AlphaFoldDB" id="A0AB39BXN1"/>
<keyword evidence="3 6" id="KW-0812">Transmembrane</keyword>
<evidence type="ECO:0000256" key="6">
    <source>
        <dbReference type="SAM" id="Phobius"/>
    </source>
</evidence>
<gene>
    <name evidence="8" type="ORF">AB3N04_06995</name>
</gene>
<organism evidence="8">
    <name type="scientific">Alkalihalophilus sp. As8PL</name>
    <dbReference type="NCBI Taxonomy" id="3237103"/>
    <lineage>
        <taxon>Bacteria</taxon>
        <taxon>Bacillati</taxon>
        <taxon>Bacillota</taxon>
        <taxon>Bacilli</taxon>
        <taxon>Bacillales</taxon>
        <taxon>Bacillaceae</taxon>
        <taxon>Alkalihalophilus</taxon>
    </lineage>
</organism>
<keyword evidence="4 6" id="KW-1133">Transmembrane helix</keyword>
<evidence type="ECO:0000313" key="8">
    <source>
        <dbReference type="EMBL" id="XDI38061.1"/>
    </source>
</evidence>
<name>A0AB39BXN1_9BACI</name>